<feature type="transmembrane region" description="Helical" evidence="2">
    <location>
        <begin position="217"/>
        <end position="238"/>
    </location>
</feature>
<dbReference type="EMBL" id="OUUZ01000008">
    <property type="protein sequence ID" value="SPQ21541.1"/>
    <property type="molecule type" value="Genomic_DNA"/>
</dbReference>
<feature type="region of interest" description="Disordered" evidence="1">
    <location>
        <begin position="319"/>
        <end position="358"/>
    </location>
</feature>
<keyword evidence="2" id="KW-1133">Transmembrane helix</keyword>
<feature type="compositionally biased region" description="Basic and acidic residues" evidence="1">
    <location>
        <begin position="337"/>
        <end position="347"/>
    </location>
</feature>
<protein>
    <submittedName>
        <fullName evidence="4">8049aa51-6cc6-40de-a7a3-41659fb3d695</fullName>
    </submittedName>
</protein>
<proteinExistence type="predicted"/>
<dbReference type="AlphaFoldDB" id="A0A3S4EX98"/>
<dbReference type="Proteomes" id="UP000289323">
    <property type="component" value="Unassembled WGS sequence"/>
</dbReference>
<name>A0A3S4EX98_9PEZI</name>
<sequence length="380" mass="40027">MGFKARLLFRLLCLLLHVQALLALETVSEFGEDWPHTCVQNCLGRWPIEYSNVGSELKCDEPFYNDCYCATAAASASKASSFLEACASTACRGGDFTLDLSAMESIYASYCMANGFTQPGATKWYNPATATQGLGPDSTHGPAPGATQQTGPASTTTRLSVVTQTTTSGSLADSSSQPWVATVDFTSTVWVNSAGSVVAAATPSSTSSSTNNLAVDLGVGVTALLALAAAGTAGWICLRRRRMRSRQQQHPQPLGPGSPNDPLVPAMGDVPAPAPSPPIPRKAVAAVATKPPSPLSPEPKTWELGGGQGVRRELGGRELHPFPDVTPRPPVAVPGQHELHGAGRRPEMPCQTRSPPPRYYHVVRNSGASAGRERWELPGN</sequence>
<organism evidence="4 5">
    <name type="scientific">Thermothielavioides terrestris</name>
    <dbReference type="NCBI Taxonomy" id="2587410"/>
    <lineage>
        <taxon>Eukaryota</taxon>
        <taxon>Fungi</taxon>
        <taxon>Dikarya</taxon>
        <taxon>Ascomycota</taxon>
        <taxon>Pezizomycotina</taxon>
        <taxon>Sordariomycetes</taxon>
        <taxon>Sordariomycetidae</taxon>
        <taxon>Sordariales</taxon>
        <taxon>Chaetomiaceae</taxon>
        <taxon>Thermothielavioides</taxon>
    </lineage>
</organism>
<evidence type="ECO:0000256" key="3">
    <source>
        <dbReference type="SAM" id="SignalP"/>
    </source>
</evidence>
<keyword evidence="2" id="KW-0472">Membrane</keyword>
<evidence type="ECO:0000313" key="5">
    <source>
        <dbReference type="Proteomes" id="UP000289323"/>
    </source>
</evidence>
<keyword evidence="3" id="KW-0732">Signal</keyword>
<evidence type="ECO:0000256" key="1">
    <source>
        <dbReference type="SAM" id="MobiDB-lite"/>
    </source>
</evidence>
<feature type="chain" id="PRO_5018731945" evidence="3">
    <location>
        <begin position="24"/>
        <end position="380"/>
    </location>
</feature>
<feature type="signal peptide" evidence="3">
    <location>
        <begin position="1"/>
        <end position="23"/>
    </location>
</feature>
<feature type="region of interest" description="Disordered" evidence="1">
    <location>
        <begin position="244"/>
        <end position="278"/>
    </location>
</feature>
<evidence type="ECO:0000313" key="4">
    <source>
        <dbReference type="EMBL" id="SPQ21541.1"/>
    </source>
</evidence>
<keyword evidence="2" id="KW-0812">Transmembrane</keyword>
<evidence type="ECO:0000256" key="2">
    <source>
        <dbReference type="SAM" id="Phobius"/>
    </source>
</evidence>
<accession>A0A3S4EX98</accession>
<gene>
    <name evidence="4" type="ORF">TT172_LOCUS3960</name>
</gene>
<feature type="region of interest" description="Disordered" evidence="1">
    <location>
        <begin position="129"/>
        <end position="157"/>
    </location>
</feature>
<reference evidence="4 5" key="1">
    <citation type="submission" date="2018-04" db="EMBL/GenBank/DDBJ databases">
        <authorList>
            <person name="Huttner S."/>
            <person name="Dainat J."/>
        </authorList>
    </citation>
    <scope>NUCLEOTIDE SEQUENCE [LARGE SCALE GENOMIC DNA]</scope>
</reference>